<dbReference type="Pfam" id="PF13649">
    <property type="entry name" value="Methyltransf_25"/>
    <property type="match status" value="1"/>
</dbReference>
<name>A0AAN7WHU1_9PEZI</name>
<dbReference type="EMBL" id="JAVRQU010000002">
    <property type="protein sequence ID" value="KAK5706321.1"/>
    <property type="molecule type" value="Genomic_DNA"/>
</dbReference>
<evidence type="ECO:0000259" key="1">
    <source>
        <dbReference type="Pfam" id="PF13649"/>
    </source>
</evidence>
<comment type="caution">
    <text evidence="2">The sequence shown here is derived from an EMBL/GenBank/DDBJ whole genome shotgun (WGS) entry which is preliminary data.</text>
</comment>
<organism evidence="2 3">
    <name type="scientific">Elasticomyces elasticus</name>
    <dbReference type="NCBI Taxonomy" id="574655"/>
    <lineage>
        <taxon>Eukaryota</taxon>
        <taxon>Fungi</taxon>
        <taxon>Dikarya</taxon>
        <taxon>Ascomycota</taxon>
        <taxon>Pezizomycotina</taxon>
        <taxon>Dothideomycetes</taxon>
        <taxon>Dothideomycetidae</taxon>
        <taxon>Mycosphaerellales</taxon>
        <taxon>Teratosphaeriaceae</taxon>
        <taxon>Elasticomyces</taxon>
    </lineage>
</organism>
<accession>A0AAN7WHU1</accession>
<dbReference type="SUPFAM" id="SSF53335">
    <property type="entry name" value="S-adenosyl-L-methionine-dependent methyltransferases"/>
    <property type="match status" value="1"/>
</dbReference>
<dbReference type="InterPro" id="IPR041698">
    <property type="entry name" value="Methyltransf_25"/>
</dbReference>
<dbReference type="AlphaFoldDB" id="A0AAN7WHU1"/>
<gene>
    <name evidence="2" type="ORF">LTR97_001309</name>
</gene>
<evidence type="ECO:0000313" key="2">
    <source>
        <dbReference type="EMBL" id="KAK5706321.1"/>
    </source>
</evidence>
<dbReference type="CDD" id="cd02440">
    <property type="entry name" value="AdoMet_MTases"/>
    <property type="match status" value="1"/>
</dbReference>
<proteinExistence type="predicted"/>
<evidence type="ECO:0000313" key="3">
    <source>
        <dbReference type="Proteomes" id="UP001310594"/>
    </source>
</evidence>
<dbReference type="Proteomes" id="UP001310594">
    <property type="component" value="Unassembled WGS sequence"/>
</dbReference>
<dbReference type="Gene3D" id="3.40.50.150">
    <property type="entry name" value="Vaccinia Virus protein VP39"/>
    <property type="match status" value="1"/>
</dbReference>
<reference evidence="2" key="1">
    <citation type="submission" date="2023-08" db="EMBL/GenBank/DDBJ databases">
        <title>Black Yeasts Isolated from many extreme environments.</title>
        <authorList>
            <person name="Coleine C."/>
            <person name="Stajich J.E."/>
            <person name="Selbmann L."/>
        </authorList>
    </citation>
    <scope>NUCLEOTIDE SEQUENCE</scope>
    <source>
        <strain evidence="2">CCFEE 5810</strain>
    </source>
</reference>
<feature type="domain" description="Methyltransferase" evidence="1">
    <location>
        <begin position="276"/>
        <end position="368"/>
    </location>
</feature>
<protein>
    <recommendedName>
        <fullName evidence="1">Methyltransferase domain-containing protein</fullName>
    </recommendedName>
</protein>
<sequence length="501" mass="56717">MVNEPTLLGLPAELRLAIYEWYLQSLPTYDAFPLTRLERYTNATAQDQREGRSYSFLFTHAVVYQEAYILVVDTHPTMFSSLNETLSISKGLLPHQDRIKAATLDLGICGGEVVRDVLHNLATMPALKELRILLPQWNVHDGLRLPFEWCPSCTYVSLELFEAIDIEISYRQREGQAGVAELTRLESMENEGMPLSREQQALRGRLCIEQLYRDTLARKGQPRRGQVARKRIRILNRKLGDCVDTRRDARWHGWHTCAKTDGRTLLEALQGPLVAGLWLTEVAAKYPQAQCVGFDISDKQFPSASDLETNFAKRVQFHALDATAEEGYGADFEGQFDVVAVRLLHVSIAGAQWTRAVKNAVALLKSNGFLQWKDWDPSSAHVVQSRPLVKHAAVDQLIESFGEFLSTADTGATARLPHEMRESGLVDVQSELFALDVDPGWRKYFLWTMTHVMPDILQARVPKGRAAEEWAKLKADAQEEGEQEGLWVRTEMYCHVGRKPE</sequence>
<dbReference type="InterPro" id="IPR029063">
    <property type="entry name" value="SAM-dependent_MTases_sf"/>
</dbReference>